<comment type="caution">
    <text evidence="5">The sequence shown here is derived from an EMBL/GenBank/DDBJ whole genome shotgun (WGS) entry which is preliminary data.</text>
</comment>
<dbReference type="InterPro" id="IPR047650">
    <property type="entry name" value="Transpos_IS110"/>
</dbReference>
<sequence length="384" mass="43149">MLDREQIQTNLPEVAVFVTLELSKSAWLLAAQAVPSGKTSAHRVSGGDVEGLLALLRRLQAREQRSSGREVAIILGYEAGYDGFWLQRRLAAEAITCFVMDPGSLQVDRRARRAKTDRLDAAMLLRALMAWCRGDHAACRMVQVPSVEREDARRTHRERQRLIAERVQHVNRIKGLLATQGVYTFQPLRRDRWERLKEVRTGDGRDLPQRLRGEIEREFRRLELVLEQVAAAEAERDAAVADPAVTDADAEKVARLARLGGIGTELATVLVREALYQPFANRKQMTAYSGLTPNPYASGDRQRDQGISKAGNPLLRKSMVELAWLWLRYQPGSGLARWFVERFGTGRGRIRKITAVALARKLLVALWRYLATGLVPEGARLKAA</sequence>
<dbReference type="OrthoDB" id="7459855at2"/>
<evidence type="ECO:0000313" key="6">
    <source>
        <dbReference type="Proteomes" id="UP000035955"/>
    </source>
</evidence>
<dbReference type="InterPro" id="IPR003346">
    <property type="entry name" value="Transposase_20"/>
</dbReference>
<proteinExistence type="predicted"/>
<organism evidence="5 6">
    <name type="scientific">Methylobacterium variabile</name>
    <dbReference type="NCBI Taxonomy" id="298794"/>
    <lineage>
        <taxon>Bacteria</taxon>
        <taxon>Pseudomonadati</taxon>
        <taxon>Pseudomonadota</taxon>
        <taxon>Alphaproteobacteria</taxon>
        <taxon>Hyphomicrobiales</taxon>
        <taxon>Methylobacteriaceae</taxon>
        <taxon>Methylobacterium</taxon>
    </lineage>
</organism>
<feature type="region of interest" description="Disordered" evidence="2">
    <location>
        <begin position="290"/>
        <end position="309"/>
    </location>
</feature>
<evidence type="ECO:0000259" key="4">
    <source>
        <dbReference type="Pfam" id="PF02371"/>
    </source>
</evidence>
<dbReference type="EMBL" id="LABY01000258">
    <property type="protein sequence ID" value="KMO29387.1"/>
    <property type="molecule type" value="Genomic_DNA"/>
</dbReference>
<feature type="coiled-coil region" evidence="1">
    <location>
        <begin position="215"/>
        <end position="242"/>
    </location>
</feature>
<dbReference type="PATRIC" id="fig|298794.3.peg.4058"/>
<dbReference type="AlphaFoldDB" id="A0A0J6S6X5"/>
<name>A0A0J6S6X5_9HYPH</name>
<evidence type="ECO:0000313" key="5">
    <source>
        <dbReference type="EMBL" id="KMO29387.1"/>
    </source>
</evidence>
<evidence type="ECO:0000256" key="2">
    <source>
        <dbReference type="SAM" id="MobiDB-lite"/>
    </source>
</evidence>
<accession>A0A0J6S6X5</accession>
<dbReference type="RefSeq" id="WP_048447862.1">
    <property type="nucleotide sequence ID" value="NZ_LABY01000258.1"/>
</dbReference>
<dbReference type="Pfam" id="PF01548">
    <property type="entry name" value="DEDD_Tnp_IS110"/>
    <property type="match status" value="1"/>
</dbReference>
<feature type="domain" description="Transposase IS116/IS110/IS902 C-terminal" evidence="4">
    <location>
        <begin position="255"/>
        <end position="331"/>
    </location>
</feature>
<dbReference type="GO" id="GO:0004803">
    <property type="term" value="F:transposase activity"/>
    <property type="evidence" value="ECO:0007669"/>
    <property type="project" value="InterPro"/>
</dbReference>
<dbReference type="GO" id="GO:0006313">
    <property type="term" value="P:DNA transposition"/>
    <property type="evidence" value="ECO:0007669"/>
    <property type="project" value="InterPro"/>
</dbReference>
<keyword evidence="6" id="KW-1185">Reference proteome</keyword>
<dbReference type="PANTHER" id="PTHR33055">
    <property type="entry name" value="TRANSPOSASE FOR INSERTION SEQUENCE ELEMENT IS1111A"/>
    <property type="match status" value="1"/>
</dbReference>
<evidence type="ECO:0000259" key="3">
    <source>
        <dbReference type="Pfam" id="PF01548"/>
    </source>
</evidence>
<dbReference type="InterPro" id="IPR002525">
    <property type="entry name" value="Transp_IS110-like_N"/>
</dbReference>
<keyword evidence="1" id="KW-0175">Coiled coil</keyword>
<protein>
    <submittedName>
        <fullName evidence="5">Transposase</fullName>
    </submittedName>
</protein>
<dbReference type="Pfam" id="PF02371">
    <property type="entry name" value="Transposase_20"/>
    <property type="match status" value="1"/>
</dbReference>
<evidence type="ECO:0000256" key="1">
    <source>
        <dbReference type="SAM" id="Coils"/>
    </source>
</evidence>
<reference evidence="5 6" key="1">
    <citation type="submission" date="2015-03" db="EMBL/GenBank/DDBJ databases">
        <title>Genome sequencing of Methylobacterium variabile DSM 16961.</title>
        <authorList>
            <person name="Chaudhry V."/>
            <person name="Patil P.B."/>
        </authorList>
    </citation>
    <scope>NUCLEOTIDE SEQUENCE [LARGE SCALE GENOMIC DNA]</scope>
    <source>
        <strain evidence="5 6">DSM 16961</strain>
    </source>
</reference>
<dbReference type="NCBIfam" id="NF033542">
    <property type="entry name" value="transpos_IS110"/>
    <property type="match status" value="1"/>
</dbReference>
<feature type="domain" description="Transposase IS110-like N-terminal" evidence="3">
    <location>
        <begin position="37"/>
        <end position="178"/>
    </location>
</feature>
<dbReference type="GO" id="GO:0003677">
    <property type="term" value="F:DNA binding"/>
    <property type="evidence" value="ECO:0007669"/>
    <property type="project" value="InterPro"/>
</dbReference>
<gene>
    <name evidence="5" type="ORF">VQ02_29815</name>
</gene>
<dbReference type="Proteomes" id="UP000035955">
    <property type="component" value="Unassembled WGS sequence"/>
</dbReference>
<dbReference type="PANTHER" id="PTHR33055:SF3">
    <property type="entry name" value="PUTATIVE TRANSPOSASE FOR IS117-RELATED"/>
    <property type="match status" value="1"/>
</dbReference>